<organism evidence="1 2">
    <name type="scientific">Phytophthora fragariaefolia</name>
    <dbReference type="NCBI Taxonomy" id="1490495"/>
    <lineage>
        <taxon>Eukaryota</taxon>
        <taxon>Sar</taxon>
        <taxon>Stramenopiles</taxon>
        <taxon>Oomycota</taxon>
        <taxon>Peronosporomycetes</taxon>
        <taxon>Peronosporales</taxon>
        <taxon>Peronosporaceae</taxon>
        <taxon>Phytophthora</taxon>
    </lineage>
</organism>
<proteinExistence type="predicted"/>
<gene>
    <name evidence="1" type="ORF">Pfra01_001299200</name>
</gene>
<evidence type="ECO:0000313" key="1">
    <source>
        <dbReference type="EMBL" id="GMF41271.1"/>
    </source>
</evidence>
<dbReference type="Proteomes" id="UP001165121">
    <property type="component" value="Unassembled WGS sequence"/>
</dbReference>
<dbReference type="OrthoDB" id="116062at2759"/>
<sequence length="296" mass="33437">MAQAVLASELQVVEAATAVRRIQKLADYGLRYVDNTTEWQSVWSQLARRSQLSLPEFVRKVQGESSTDSRPNKALNPSTYSFLLQGYPRCAFMMRIATEGLRVRWLQQRPNQTQRPRKHRSTVMCGNRVASRIAEGEAAGTYLVVDAELFDHWDVHVSPFGAVPKGDDVAAAIRLIHDLSHPFPECRNEFTAKSSLPPVQYEHIAALVRRIDLLRARFPTVEILMLKGDVNGVFRHMRHHTNDVGWMCGKLPQLHAEVVDLSAPFGWPVSPAIYGIFGRVISFLVGERAQRAWQPT</sequence>
<reference evidence="1" key="1">
    <citation type="submission" date="2023-04" db="EMBL/GenBank/DDBJ databases">
        <title>Phytophthora fragariaefolia NBRC 109709.</title>
        <authorList>
            <person name="Ichikawa N."/>
            <person name="Sato H."/>
            <person name="Tonouchi N."/>
        </authorList>
    </citation>
    <scope>NUCLEOTIDE SEQUENCE</scope>
    <source>
        <strain evidence="1">NBRC 109709</strain>
    </source>
</reference>
<comment type="caution">
    <text evidence="1">The sequence shown here is derived from an EMBL/GenBank/DDBJ whole genome shotgun (WGS) entry which is preliminary data.</text>
</comment>
<name>A0A9W6XLS2_9STRA</name>
<evidence type="ECO:0000313" key="2">
    <source>
        <dbReference type="Proteomes" id="UP001165121"/>
    </source>
</evidence>
<dbReference type="AlphaFoldDB" id="A0A9W6XLS2"/>
<keyword evidence="2" id="KW-1185">Reference proteome</keyword>
<dbReference type="EMBL" id="BSXT01001325">
    <property type="protein sequence ID" value="GMF41271.1"/>
    <property type="molecule type" value="Genomic_DNA"/>
</dbReference>
<accession>A0A9W6XLS2</accession>
<protein>
    <submittedName>
        <fullName evidence="1">Unnamed protein product</fullName>
    </submittedName>
</protein>